<dbReference type="PANTHER" id="PTHR18919:SF107">
    <property type="entry name" value="ACETYL-COA ACETYLTRANSFERASE, CYTOSOLIC"/>
    <property type="match status" value="1"/>
</dbReference>
<dbReference type="Pfam" id="PF02803">
    <property type="entry name" value="Thiolase_C"/>
    <property type="match status" value="1"/>
</dbReference>
<dbReference type="FunFam" id="3.40.47.10:FF:000010">
    <property type="entry name" value="Acetyl-CoA acetyltransferase (Thiolase)"/>
    <property type="match status" value="1"/>
</dbReference>
<keyword evidence="3 5" id="KW-0012">Acyltransferase</keyword>
<dbReference type="NCBIfam" id="TIGR01930">
    <property type="entry name" value="AcCoA-C-Actrans"/>
    <property type="match status" value="1"/>
</dbReference>
<dbReference type="GO" id="GO:0044281">
    <property type="term" value="P:small molecule metabolic process"/>
    <property type="evidence" value="ECO:0007669"/>
    <property type="project" value="UniProtKB-ARBA"/>
</dbReference>
<comment type="similarity">
    <text evidence="1 5">Belongs to the thiolase-like superfamily. Thiolase family.</text>
</comment>
<proteinExistence type="inferred from homology"/>
<evidence type="ECO:0000256" key="5">
    <source>
        <dbReference type="RuleBase" id="RU003557"/>
    </source>
</evidence>
<dbReference type="InterPro" id="IPR020616">
    <property type="entry name" value="Thiolase_N"/>
</dbReference>
<protein>
    <submittedName>
        <fullName evidence="8">Acetyl-CoA acetyltransferase</fullName>
        <ecNumber evidence="8">2.3.1.9</ecNumber>
    </submittedName>
</protein>
<sequence>MEDIVIVSAARTPVGKFGGSLAGIAATELGALVIKEVIARANLTAEQVGEAIMGQVLAAGAGQNPARQAWLKSGGAKETPALTINAVCGSGLKAVMLAAQAVATGDSEIVIAGGQENMSAAPHVLPNSRNGQRMGDWKLVDTMIVDGLWDVYNQYHMGITAENVAKKYGIDRAAQDELALASQTKAAAAQDAGKFKDEIVPVSIAQKKGDPIVFSQDEFINRKTSAEGLAGLRPAFDKAGGVTAGNASGLNDGAAAVMVMTAKKAAALGLKPLGRIASYATAGLDPAIMGMGPVPASTKALQRAGWKAADLDLLEINEAFAAQACAVNKEMGWDVNKVNVNGGAIAIGHPIGASGCRILVTLLHEMQRQNAKKGIASLCIGGGMGVALTIER</sequence>
<dbReference type="PROSITE" id="PS00098">
    <property type="entry name" value="THIOLASE_1"/>
    <property type="match status" value="1"/>
</dbReference>
<dbReference type="SUPFAM" id="SSF53901">
    <property type="entry name" value="Thiolase-like"/>
    <property type="match status" value="2"/>
</dbReference>
<dbReference type="CDD" id="cd00751">
    <property type="entry name" value="thiolase"/>
    <property type="match status" value="1"/>
</dbReference>
<name>A0A0D0L1A8_VARPD</name>
<feature type="active site" description="Proton acceptor" evidence="4">
    <location>
        <position position="349"/>
    </location>
</feature>
<dbReference type="InterPro" id="IPR020617">
    <property type="entry name" value="Thiolase_C"/>
</dbReference>
<dbReference type="Pfam" id="PF00108">
    <property type="entry name" value="Thiolase_N"/>
    <property type="match status" value="1"/>
</dbReference>
<dbReference type="EC" id="2.3.1.9" evidence="8"/>
<organism evidence="8 9">
    <name type="scientific">Variovorax paradoxus</name>
    <dbReference type="NCBI Taxonomy" id="34073"/>
    <lineage>
        <taxon>Bacteria</taxon>
        <taxon>Pseudomonadati</taxon>
        <taxon>Pseudomonadota</taxon>
        <taxon>Betaproteobacteria</taxon>
        <taxon>Burkholderiales</taxon>
        <taxon>Comamonadaceae</taxon>
        <taxon>Variovorax</taxon>
    </lineage>
</organism>
<dbReference type="Proteomes" id="UP000032067">
    <property type="component" value="Unassembled WGS sequence"/>
</dbReference>
<evidence type="ECO:0000256" key="2">
    <source>
        <dbReference type="ARBA" id="ARBA00022679"/>
    </source>
</evidence>
<dbReference type="InterPro" id="IPR020610">
    <property type="entry name" value="Thiolase_AS"/>
</dbReference>
<dbReference type="PROSITE" id="PS00737">
    <property type="entry name" value="THIOLASE_2"/>
    <property type="match status" value="1"/>
</dbReference>
<dbReference type="InterPro" id="IPR020615">
    <property type="entry name" value="Thiolase_acyl_enz_int_AS"/>
</dbReference>
<dbReference type="RefSeq" id="WP_042579381.1">
    <property type="nucleotide sequence ID" value="NZ_JXQQ01000028.1"/>
</dbReference>
<dbReference type="Gene3D" id="3.40.47.10">
    <property type="match status" value="2"/>
</dbReference>
<evidence type="ECO:0000313" key="8">
    <source>
        <dbReference type="EMBL" id="KIQ32162.1"/>
    </source>
</evidence>
<dbReference type="PROSITE" id="PS00099">
    <property type="entry name" value="THIOLASE_3"/>
    <property type="match status" value="1"/>
</dbReference>
<dbReference type="InterPro" id="IPR002155">
    <property type="entry name" value="Thiolase"/>
</dbReference>
<feature type="domain" description="Thiolase N-terminal" evidence="6">
    <location>
        <begin position="4"/>
        <end position="262"/>
    </location>
</feature>
<dbReference type="InterPro" id="IPR020613">
    <property type="entry name" value="Thiolase_CS"/>
</dbReference>
<evidence type="ECO:0000259" key="7">
    <source>
        <dbReference type="Pfam" id="PF02803"/>
    </source>
</evidence>
<dbReference type="AlphaFoldDB" id="A0A0D0L1A8"/>
<dbReference type="PANTHER" id="PTHR18919">
    <property type="entry name" value="ACETYL-COA C-ACYLTRANSFERASE"/>
    <property type="match status" value="1"/>
</dbReference>
<evidence type="ECO:0000259" key="6">
    <source>
        <dbReference type="Pfam" id="PF00108"/>
    </source>
</evidence>
<evidence type="ECO:0000256" key="1">
    <source>
        <dbReference type="ARBA" id="ARBA00010982"/>
    </source>
</evidence>
<dbReference type="EMBL" id="JXQQ01000028">
    <property type="protein sequence ID" value="KIQ32162.1"/>
    <property type="molecule type" value="Genomic_DNA"/>
</dbReference>
<feature type="active site" description="Proton acceptor" evidence="4">
    <location>
        <position position="379"/>
    </location>
</feature>
<evidence type="ECO:0000256" key="4">
    <source>
        <dbReference type="PIRSR" id="PIRSR000429-1"/>
    </source>
</evidence>
<dbReference type="PIRSF" id="PIRSF000429">
    <property type="entry name" value="Ac-CoA_Ac_transf"/>
    <property type="match status" value="1"/>
</dbReference>
<dbReference type="GO" id="GO:0003985">
    <property type="term" value="F:acetyl-CoA C-acetyltransferase activity"/>
    <property type="evidence" value="ECO:0007669"/>
    <property type="project" value="UniProtKB-EC"/>
</dbReference>
<dbReference type="OrthoDB" id="9764638at2"/>
<comment type="caution">
    <text evidence="8">The sequence shown here is derived from an EMBL/GenBank/DDBJ whole genome shotgun (WGS) entry which is preliminary data.</text>
</comment>
<keyword evidence="2 5" id="KW-0808">Transferase</keyword>
<evidence type="ECO:0000313" key="9">
    <source>
        <dbReference type="Proteomes" id="UP000032067"/>
    </source>
</evidence>
<reference evidence="8 9" key="1">
    <citation type="submission" date="2014-12" db="EMBL/GenBank/DDBJ databases">
        <title>16Stimator: statistical estimation of ribosomal gene copy numbers from draft genome assemblies.</title>
        <authorList>
            <person name="Perisin M.A."/>
            <person name="Vetter M."/>
            <person name="Gilbert J.A."/>
            <person name="Bergelson J."/>
        </authorList>
    </citation>
    <scope>NUCLEOTIDE SEQUENCE [LARGE SCALE GENOMIC DNA]</scope>
    <source>
        <strain evidence="8 9">MEDvA23</strain>
    </source>
</reference>
<feature type="domain" description="Thiolase C-terminal" evidence="7">
    <location>
        <begin position="270"/>
        <end position="392"/>
    </location>
</feature>
<dbReference type="InterPro" id="IPR016039">
    <property type="entry name" value="Thiolase-like"/>
</dbReference>
<feature type="active site" description="Acyl-thioester intermediate" evidence="4">
    <location>
        <position position="88"/>
    </location>
</feature>
<evidence type="ECO:0000256" key="3">
    <source>
        <dbReference type="ARBA" id="ARBA00023315"/>
    </source>
</evidence>
<accession>A0A0D0L1A8</accession>
<gene>
    <name evidence="8" type="ORF">RT97_14115</name>
</gene>